<dbReference type="Proteomes" id="UP000221763">
    <property type="component" value="Unassembled WGS sequence"/>
</dbReference>
<protein>
    <submittedName>
        <fullName evidence="6">ATP-grasp domain-containing protein</fullName>
    </submittedName>
</protein>
<dbReference type="GeneID" id="93935625"/>
<dbReference type="EMBL" id="PEBN01000015">
    <property type="protein sequence ID" value="PHV58225.1"/>
    <property type="molecule type" value="Genomic_DNA"/>
</dbReference>
<evidence type="ECO:0000256" key="3">
    <source>
        <dbReference type="ARBA" id="ARBA00022840"/>
    </source>
</evidence>
<sequence length="423" mass="47559">MKRILFINLRSHYVERMEPLYAAKKLGVEVVLLADIKPQIDDGYILEDNFIITDTYDMANALQKVIEFAKDKPIDGVLTWSDRDVELVSLIAEKLDIPAPNIEASKNARNKFLMRKAISEENPELCPKFLRVTNLSEFKEAVDVIGTPGVLKPVGASGSKTIVKIYSETNLESVFERVRSETRISRDKVYKYFPDEYIYEELLSGDEMSVEGFVSSVTGEVVIAGMTDKYVTDEYSTEYKEIEPSQKSPKFLKLYSEKVKSAVKSLGLTACAFHAEVKVVGETLKVIEIAARPGGGFITTHLVKLASGVSFIEETIKNALNQPIDKKIFFESWSQSPKYVVGQEDFMSEKEGEVSRVGGLPEIFEDSNVRLFIPLKEVGDEVILPPKNYGSLYTGRIIVAASNIKEVEKSLLRAKNKYRFEVK</sequence>
<dbReference type="SUPFAM" id="SSF56059">
    <property type="entry name" value="Glutathione synthetase ATP-binding domain-like"/>
    <property type="match status" value="1"/>
</dbReference>
<feature type="domain" description="ATP-grasp" evidence="5">
    <location>
        <begin position="116"/>
        <end position="320"/>
    </location>
</feature>
<keyword evidence="2 4" id="KW-0547">Nucleotide-binding</keyword>
<organism evidence="6 9">
    <name type="scientific">Streptococcus macedonicus</name>
    <name type="common">Streptococcus gallolyticus macedonicus</name>
    <dbReference type="NCBI Taxonomy" id="59310"/>
    <lineage>
        <taxon>Bacteria</taxon>
        <taxon>Bacillati</taxon>
        <taxon>Bacillota</taxon>
        <taxon>Bacilli</taxon>
        <taxon>Lactobacillales</taxon>
        <taxon>Streptococcaceae</taxon>
        <taxon>Streptococcus</taxon>
    </lineage>
</organism>
<name>A0A2G3NXD1_STRMC</name>
<dbReference type="Gene3D" id="3.30.470.20">
    <property type="entry name" value="ATP-grasp fold, B domain"/>
    <property type="match status" value="1"/>
</dbReference>
<dbReference type="EMBL" id="PEBM01000021">
    <property type="protein sequence ID" value="PHV58092.1"/>
    <property type="molecule type" value="Genomic_DNA"/>
</dbReference>
<gene>
    <name evidence="7" type="ORF">CS009_03505</name>
    <name evidence="6" type="ORF">CS010_02895</name>
</gene>
<evidence type="ECO:0000256" key="1">
    <source>
        <dbReference type="ARBA" id="ARBA00022598"/>
    </source>
</evidence>
<dbReference type="PROSITE" id="PS50975">
    <property type="entry name" value="ATP_GRASP"/>
    <property type="match status" value="1"/>
</dbReference>
<dbReference type="PANTHER" id="PTHR43585:SF2">
    <property type="entry name" value="ATP-GRASP ENZYME FSQD"/>
    <property type="match status" value="1"/>
</dbReference>
<dbReference type="InterPro" id="IPR041472">
    <property type="entry name" value="BL00235/CARNS1_N"/>
</dbReference>
<dbReference type="GO" id="GO:0046872">
    <property type="term" value="F:metal ion binding"/>
    <property type="evidence" value="ECO:0007669"/>
    <property type="project" value="InterPro"/>
</dbReference>
<keyword evidence="1" id="KW-0436">Ligase</keyword>
<reference evidence="8 9" key="1">
    <citation type="submission" date="2017-10" db="EMBL/GenBank/DDBJ databases">
        <title>Whole-genome sequence of three Streptococcus macedonicus strains isolated from Italian cheeses of the Veneto region.</title>
        <authorList>
            <person name="Treu L."/>
            <person name="De Diego-Diaz B."/>
            <person name="Papadimitriou K."/>
            <person name="Tsakalidou E."/>
            <person name="Corich V."/>
            <person name="Giacomini A."/>
        </authorList>
    </citation>
    <scope>NUCLEOTIDE SEQUENCE [LARGE SCALE GENOMIC DNA]</scope>
    <source>
        <strain evidence="7 8">19AS</strain>
        <strain evidence="6 9">27MV</strain>
    </source>
</reference>
<evidence type="ECO:0000259" key="5">
    <source>
        <dbReference type="PROSITE" id="PS50975"/>
    </source>
</evidence>
<dbReference type="AlphaFoldDB" id="A0A2G3NXD1"/>
<evidence type="ECO:0000313" key="8">
    <source>
        <dbReference type="Proteomes" id="UP000221763"/>
    </source>
</evidence>
<dbReference type="PANTHER" id="PTHR43585">
    <property type="entry name" value="FUMIPYRROLE BIOSYNTHESIS PROTEIN C"/>
    <property type="match status" value="1"/>
</dbReference>
<dbReference type="GO" id="GO:0005524">
    <property type="term" value="F:ATP binding"/>
    <property type="evidence" value="ECO:0007669"/>
    <property type="project" value="UniProtKB-UniRule"/>
</dbReference>
<dbReference type="Pfam" id="PF18130">
    <property type="entry name" value="ATPgrasp_N"/>
    <property type="match status" value="1"/>
</dbReference>
<evidence type="ECO:0000256" key="2">
    <source>
        <dbReference type="ARBA" id="ARBA00022741"/>
    </source>
</evidence>
<dbReference type="InterPro" id="IPR052032">
    <property type="entry name" value="ATP-dep_AA_Ligase"/>
</dbReference>
<dbReference type="Gene3D" id="3.40.50.20">
    <property type="match status" value="1"/>
</dbReference>
<evidence type="ECO:0000313" key="7">
    <source>
        <dbReference type="EMBL" id="PHV58225.1"/>
    </source>
</evidence>
<dbReference type="Pfam" id="PF13535">
    <property type="entry name" value="ATP-grasp_4"/>
    <property type="match status" value="1"/>
</dbReference>
<keyword evidence="3 4" id="KW-0067">ATP-binding</keyword>
<dbReference type="GO" id="GO:0016874">
    <property type="term" value="F:ligase activity"/>
    <property type="evidence" value="ECO:0007669"/>
    <property type="project" value="UniProtKB-KW"/>
</dbReference>
<dbReference type="RefSeq" id="WP_039670379.1">
    <property type="nucleotide sequence ID" value="NZ_CP119172.1"/>
</dbReference>
<evidence type="ECO:0000313" key="9">
    <source>
        <dbReference type="Proteomes" id="UP000222913"/>
    </source>
</evidence>
<dbReference type="Proteomes" id="UP000222913">
    <property type="component" value="Unassembled WGS sequence"/>
</dbReference>
<evidence type="ECO:0000256" key="4">
    <source>
        <dbReference type="PROSITE-ProRule" id="PRU00409"/>
    </source>
</evidence>
<comment type="caution">
    <text evidence="6">The sequence shown here is derived from an EMBL/GenBank/DDBJ whole genome shotgun (WGS) entry which is preliminary data.</text>
</comment>
<accession>A0A2G3NXD1</accession>
<evidence type="ECO:0000313" key="6">
    <source>
        <dbReference type="EMBL" id="PHV58092.1"/>
    </source>
</evidence>
<dbReference type="InterPro" id="IPR011761">
    <property type="entry name" value="ATP-grasp"/>
</dbReference>
<proteinExistence type="predicted"/>